<evidence type="ECO:0000256" key="8">
    <source>
        <dbReference type="ARBA" id="ARBA00023136"/>
    </source>
</evidence>
<protein>
    <recommendedName>
        <fullName evidence="3">ER membrane protein complex subunit 1</fullName>
    </recommendedName>
</protein>
<feature type="non-terminal residue" evidence="11">
    <location>
        <position position="1"/>
    </location>
</feature>
<dbReference type="PANTHER" id="PTHR21573:SF0">
    <property type="entry name" value="ER MEMBRANE PROTEIN COMPLEX SUBUNIT 1"/>
    <property type="match status" value="1"/>
</dbReference>
<keyword evidence="5" id="KW-0732">Signal</keyword>
<evidence type="ECO:0000256" key="6">
    <source>
        <dbReference type="ARBA" id="ARBA00022824"/>
    </source>
</evidence>
<organism evidence="11 12">
    <name type="scientific">Olpidium bornovanus</name>
    <dbReference type="NCBI Taxonomy" id="278681"/>
    <lineage>
        <taxon>Eukaryota</taxon>
        <taxon>Fungi</taxon>
        <taxon>Fungi incertae sedis</taxon>
        <taxon>Olpidiomycota</taxon>
        <taxon>Olpidiomycotina</taxon>
        <taxon>Olpidiomycetes</taxon>
        <taxon>Olpidiales</taxon>
        <taxon>Olpidiaceae</taxon>
        <taxon>Olpidium</taxon>
    </lineage>
</organism>
<dbReference type="Proteomes" id="UP000673691">
    <property type="component" value="Unassembled WGS sequence"/>
</dbReference>
<sequence>KVATPAGQLIGVPRRLLDARRPYPPLTNEQKEEMLVPYEPALTVDPRMTVSYYLEVLGVRSIISSPALLESTSLVLAHGLDLFHTRLAPSKQFDVLSEDFSKSGLLLTMTACVLGILVARPMVILDIITPLGPPTSYPTSVLDFPTSRCEAKSVLSKATAVAARYRCTRFIGGGPTFWVPLQ</sequence>
<keyword evidence="12" id="KW-1185">Reference proteome</keyword>
<proteinExistence type="inferred from homology"/>
<reference evidence="11 12" key="1">
    <citation type="journal article" name="Sci. Rep.">
        <title>Genome-scale phylogenetic analyses confirm Olpidium as the closest living zoosporic fungus to the non-flagellated, terrestrial fungi.</title>
        <authorList>
            <person name="Chang Y."/>
            <person name="Rochon D."/>
            <person name="Sekimoto S."/>
            <person name="Wang Y."/>
            <person name="Chovatia M."/>
            <person name="Sandor L."/>
            <person name="Salamov A."/>
            <person name="Grigoriev I.V."/>
            <person name="Stajich J.E."/>
            <person name="Spatafora J.W."/>
        </authorList>
    </citation>
    <scope>NUCLEOTIDE SEQUENCE [LARGE SCALE GENOMIC DNA]</scope>
    <source>
        <strain evidence="11">S191</strain>
    </source>
</reference>
<comment type="subcellular location">
    <subcellularLocation>
        <location evidence="1">Endoplasmic reticulum membrane</location>
        <topology evidence="1">Single-pass type I membrane protein</topology>
    </subcellularLocation>
</comment>
<dbReference type="EMBL" id="JAEFCI010008432">
    <property type="protein sequence ID" value="KAG5458471.1"/>
    <property type="molecule type" value="Genomic_DNA"/>
</dbReference>
<feature type="domain" description="ER membrane protein complex subunit 1 C-terminal" evidence="10">
    <location>
        <begin position="2"/>
        <end position="123"/>
    </location>
</feature>
<comment type="similarity">
    <text evidence="2">Belongs to the EMC1 family.</text>
</comment>
<evidence type="ECO:0000256" key="2">
    <source>
        <dbReference type="ARBA" id="ARBA00007904"/>
    </source>
</evidence>
<dbReference type="OrthoDB" id="28092at2759"/>
<dbReference type="InterPro" id="IPR026895">
    <property type="entry name" value="EMC1"/>
</dbReference>
<dbReference type="InterPro" id="IPR011678">
    <property type="entry name" value="EMC1_C"/>
</dbReference>
<name>A0A8H7ZS24_9FUNG</name>
<evidence type="ECO:0000256" key="5">
    <source>
        <dbReference type="ARBA" id="ARBA00022729"/>
    </source>
</evidence>
<dbReference type="Pfam" id="PF07774">
    <property type="entry name" value="EMC1_C"/>
    <property type="match status" value="1"/>
</dbReference>
<evidence type="ECO:0000313" key="11">
    <source>
        <dbReference type="EMBL" id="KAG5458471.1"/>
    </source>
</evidence>
<evidence type="ECO:0000256" key="1">
    <source>
        <dbReference type="ARBA" id="ARBA00004115"/>
    </source>
</evidence>
<evidence type="ECO:0000256" key="7">
    <source>
        <dbReference type="ARBA" id="ARBA00022989"/>
    </source>
</evidence>
<evidence type="ECO:0000256" key="9">
    <source>
        <dbReference type="ARBA" id="ARBA00023180"/>
    </source>
</evidence>
<dbReference type="AlphaFoldDB" id="A0A8H7ZS24"/>
<accession>A0A8H7ZS24</accession>
<keyword evidence="7" id="KW-1133">Transmembrane helix</keyword>
<dbReference type="GO" id="GO:0034975">
    <property type="term" value="P:protein folding in endoplasmic reticulum"/>
    <property type="evidence" value="ECO:0007669"/>
    <property type="project" value="TreeGrafter"/>
</dbReference>
<dbReference type="PANTHER" id="PTHR21573">
    <property type="entry name" value="ER MEMBRANE PROTEIN COMPLEX SUBUNIT 1"/>
    <property type="match status" value="1"/>
</dbReference>
<comment type="caution">
    <text evidence="11">The sequence shown here is derived from an EMBL/GenBank/DDBJ whole genome shotgun (WGS) entry which is preliminary data.</text>
</comment>
<evidence type="ECO:0000259" key="10">
    <source>
        <dbReference type="Pfam" id="PF07774"/>
    </source>
</evidence>
<evidence type="ECO:0000313" key="12">
    <source>
        <dbReference type="Proteomes" id="UP000673691"/>
    </source>
</evidence>
<keyword evidence="8" id="KW-0472">Membrane</keyword>
<evidence type="ECO:0000256" key="4">
    <source>
        <dbReference type="ARBA" id="ARBA00022692"/>
    </source>
</evidence>
<keyword evidence="9" id="KW-0325">Glycoprotein</keyword>
<dbReference type="GO" id="GO:0072546">
    <property type="term" value="C:EMC complex"/>
    <property type="evidence" value="ECO:0007669"/>
    <property type="project" value="InterPro"/>
</dbReference>
<evidence type="ECO:0000256" key="3">
    <source>
        <dbReference type="ARBA" id="ARBA00020824"/>
    </source>
</evidence>
<keyword evidence="6" id="KW-0256">Endoplasmic reticulum</keyword>
<gene>
    <name evidence="11" type="ORF">BJ554DRAFT_1293</name>
</gene>
<keyword evidence="4" id="KW-0812">Transmembrane</keyword>